<sequence>MSSDVGGLYKSMCNTWAKIHMSQAQLNSAPLINSTLTQYMSYLSYLMLLLRLLLKSTNLSAYRIILNAWNEVLFILTVKVSYY</sequence>
<dbReference type="AlphaFoldDB" id="A0A1A9ZUD6"/>
<keyword evidence="1" id="KW-1133">Transmembrane helix</keyword>
<keyword evidence="1" id="KW-0472">Membrane</keyword>
<reference evidence="2" key="2">
    <citation type="submission" date="2020-05" db="UniProtKB">
        <authorList>
            <consortium name="EnsemblMetazoa"/>
        </authorList>
    </citation>
    <scope>IDENTIFICATION</scope>
    <source>
        <strain evidence="2">IAEA</strain>
    </source>
</reference>
<feature type="transmembrane region" description="Helical" evidence="1">
    <location>
        <begin position="36"/>
        <end position="54"/>
    </location>
</feature>
<proteinExistence type="predicted"/>
<evidence type="ECO:0000313" key="3">
    <source>
        <dbReference type="Proteomes" id="UP000092445"/>
    </source>
</evidence>
<dbReference type="VEuPathDB" id="VectorBase:GPAI025379"/>
<reference evidence="3" key="1">
    <citation type="submission" date="2014-03" db="EMBL/GenBank/DDBJ databases">
        <authorList>
            <person name="Aksoy S."/>
            <person name="Warren W."/>
            <person name="Wilson R.K."/>
        </authorList>
    </citation>
    <scope>NUCLEOTIDE SEQUENCE [LARGE SCALE GENOMIC DNA]</scope>
    <source>
        <strain evidence="3">IAEA</strain>
    </source>
</reference>
<keyword evidence="1" id="KW-0812">Transmembrane</keyword>
<keyword evidence="3" id="KW-1185">Reference proteome</keyword>
<dbReference type="Proteomes" id="UP000092445">
    <property type="component" value="Unassembled WGS sequence"/>
</dbReference>
<protein>
    <submittedName>
        <fullName evidence="2">Uncharacterized protein</fullName>
    </submittedName>
</protein>
<organism evidence="2 3">
    <name type="scientific">Glossina pallidipes</name>
    <name type="common">Tsetse fly</name>
    <dbReference type="NCBI Taxonomy" id="7398"/>
    <lineage>
        <taxon>Eukaryota</taxon>
        <taxon>Metazoa</taxon>
        <taxon>Ecdysozoa</taxon>
        <taxon>Arthropoda</taxon>
        <taxon>Hexapoda</taxon>
        <taxon>Insecta</taxon>
        <taxon>Pterygota</taxon>
        <taxon>Neoptera</taxon>
        <taxon>Endopterygota</taxon>
        <taxon>Diptera</taxon>
        <taxon>Brachycera</taxon>
        <taxon>Muscomorpha</taxon>
        <taxon>Hippoboscoidea</taxon>
        <taxon>Glossinidae</taxon>
        <taxon>Glossina</taxon>
    </lineage>
</organism>
<accession>A0A1A9ZUD6</accession>
<evidence type="ECO:0000313" key="2">
    <source>
        <dbReference type="EnsemblMetazoa" id="GPAI025379-PA"/>
    </source>
</evidence>
<evidence type="ECO:0000256" key="1">
    <source>
        <dbReference type="SAM" id="Phobius"/>
    </source>
</evidence>
<name>A0A1A9ZUD6_GLOPL</name>
<dbReference type="EnsemblMetazoa" id="GPAI025379-RA">
    <property type="protein sequence ID" value="GPAI025379-PA"/>
    <property type="gene ID" value="GPAI025379"/>
</dbReference>